<dbReference type="Proteomes" id="UP000482960">
    <property type="component" value="Unassembled WGS sequence"/>
</dbReference>
<gene>
    <name evidence="1" type="ORF">Prum_057390</name>
</gene>
<sequence length="143" mass="15002">MLPPGGGAYVSGIDDCLAQAMAIRGAMGASLVDHTTGFAIGSAGRAPTDDPDATWTGTAEIVNAAATRAPFVSAHPGDRIEDIIITTLGGYHLIQQVHTRFDSRLVLYLWLDRDQGNLAMARRRLRMLADDLAGVAAAAARAS</sequence>
<name>A0A6V8LDJ2_9ACTN</name>
<evidence type="ECO:0000313" key="2">
    <source>
        <dbReference type="Proteomes" id="UP000482960"/>
    </source>
</evidence>
<protein>
    <recommendedName>
        <fullName evidence="3">Roadblock/LAMTOR2 domain-containing protein</fullName>
    </recommendedName>
</protein>
<organism evidence="1 2">
    <name type="scientific">Phytohabitans rumicis</name>
    <dbReference type="NCBI Taxonomy" id="1076125"/>
    <lineage>
        <taxon>Bacteria</taxon>
        <taxon>Bacillati</taxon>
        <taxon>Actinomycetota</taxon>
        <taxon>Actinomycetes</taxon>
        <taxon>Micromonosporales</taxon>
        <taxon>Micromonosporaceae</taxon>
    </lineage>
</organism>
<evidence type="ECO:0000313" key="1">
    <source>
        <dbReference type="EMBL" id="GFJ92097.1"/>
    </source>
</evidence>
<dbReference type="AlphaFoldDB" id="A0A6V8LDJ2"/>
<reference evidence="1 2" key="1">
    <citation type="submission" date="2020-03" db="EMBL/GenBank/DDBJ databases">
        <title>Whole genome shotgun sequence of Phytohabitans rumicis NBRC 108638.</title>
        <authorList>
            <person name="Komaki H."/>
            <person name="Tamura T."/>
        </authorList>
    </citation>
    <scope>NUCLEOTIDE SEQUENCE [LARGE SCALE GENOMIC DNA]</scope>
    <source>
        <strain evidence="1 2">NBRC 108638</strain>
    </source>
</reference>
<accession>A0A6V8LDJ2</accession>
<reference evidence="1 2" key="2">
    <citation type="submission" date="2020-03" db="EMBL/GenBank/DDBJ databases">
        <authorList>
            <person name="Ichikawa N."/>
            <person name="Kimura A."/>
            <person name="Kitahashi Y."/>
            <person name="Uohara A."/>
        </authorList>
    </citation>
    <scope>NUCLEOTIDE SEQUENCE [LARGE SCALE GENOMIC DNA]</scope>
    <source>
        <strain evidence="1 2">NBRC 108638</strain>
    </source>
</reference>
<comment type="caution">
    <text evidence="1">The sequence shown here is derived from an EMBL/GenBank/DDBJ whole genome shotgun (WGS) entry which is preliminary data.</text>
</comment>
<proteinExistence type="predicted"/>
<evidence type="ECO:0008006" key="3">
    <source>
        <dbReference type="Google" id="ProtNLM"/>
    </source>
</evidence>
<keyword evidence="2" id="KW-1185">Reference proteome</keyword>
<dbReference type="EMBL" id="BLPG01000001">
    <property type="protein sequence ID" value="GFJ92097.1"/>
    <property type="molecule type" value="Genomic_DNA"/>
</dbReference>